<evidence type="ECO:0000313" key="2">
    <source>
        <dbReference type="EMBL" id="MBO0134284.1"/>
    </source>
</evidence>
<proteinExistence type="predicted"/>
<organism evidence="2 3">
    <name type="scientific">Agrobacterium burrii</name>
    <dbReference type="NCBI Taxonomy" id="2815339"/>
    <lineage>
        <taxon>Bacteria</taxon>
        <taxon>Pseudomonadati</taxon>
        <taxon>Pseudomonadota</taxon>
        <taxon>Alphaproteobacteria</taxon>
        <taxon>Hyphomicrobiales</taxon>
        <taxon>Rhizobiaceae</taxon>
        <taxon>Rhizobium/Agrobacterium group</taxon>
        <taxon>Agrobacterium</taxon>
        <taxon>Agrobacterium tumefaciens complex</taxon>
    </lineage>
</organism>
<dbReference type="SUPFAM" id="SSF160631">
    <property type="entry name" value="SMI1/KNR4-like"/>
    <property type="match status" value="1"/>
</dbReference>
<dbReference type="InterPro" id="IPR037883">
    <property type="entry name" value="Knr4/Smi1-like_sf"/>
</dbReference>
<protein>
    <submittedName>
        <fullName evidence="2">SMI1/KNR4 family protein</fullName>
    </submittedName>
</protein>
<dbReference type="Pfam" id="PF09346">
    <property type="entry name" value="SMI1_KNR4"/>
    <property type="match status" value="1"/>
</dbReference>
<evidence type="ECO:0000313" key="3">
    <source>
        <dbReference type="Proteomes" id="UP000664699"/>
    </source>
</evidence>
<feature type="domain" description="Knr4/Smi1-like" evidence="1">
    <location>
        <begin position="26"/>
        <end position="167"/>
    </location>
</feature>
<evidence type="ECO:0000259" key="1">
    <source>
        <dbReference type="Pfam" id="PF09346"/>
    </source>
</evidence>
<comment type="caution">
    <text evidence="2">The sequence shown here is derived from an EMBL/GenBank/DDBJ whole genome shotgun (WGS) entry which is preliminary data.</text>
</comment>
<dbReference type="Proteomes" id="UP000664699">
    <property type="component" value="Unassembled WGS sequence"/>
</dbReference>
<dbReference type="EMBL" id="JAFLNA010000019">
    <property type="protein sequence ID" value="MBO0134284.1"/>
    <property type="molecule type" value="Genomic_DNA"/>
</dbReference>
<gene>
    <name evidence="2" type="ORF">JZX89_26460</name>
</gene>
<accession>A0ABS3EQK0</accession>
<dbReference type="RefSeq" id="WP_207135881.1">
    <property type="nucleotide sequence ID" value="NZ_JAFLNA010000019.1"/>
</dbReference>
<dbReference type="InterPro" id="IPR018958">
    <property type="entry name" value="Knr4/Smi1-like_dom"/>
</dbReference>
<name>A0ABS3EQK0_9HYPH</name>
<reference evidence="2 3" key="1">
    <citation type="submission" date="2021-03" db="EMBL/GenBank/DDBJ databases">
        <title>Whole genome sequence of Agrobacterium sp. strain Rnr.</title>
        <authorList>
            <person name="Mafakheri H."/>
            <person name="Taghavi S.M."/>
            <person name="Nemanja K."/>
            <person name="Osdaghi E."/>
        </authorList>
    </citation>
    <scope>NUCLEOTIDE SEQUENCE [LARGE SCALE GENOMIC DNA]</scope>
    <source>
        <strain evidence="2 3">Rnr</strain>
    </source>
</reference>
<keyword evidence="3" id="KW-1185">Reference proteome</keyword>
<sequence>MSITLEAAIEKLQSTNDWECFDDKPWSEADIADYERKTNLTIPNQLRAILTRYGWNGFAEPHLHANFVAAWDNGTKSVHESQVLVSDKEHLETMYRMFCTDGDWPIQFTPQMVFFGTADGGHAYLLMDGKNPGNNAVYFWERATDPFGTGNNARGIAKVADTLYEFFYNLKPREEL</sequence>
<dbReference type="Gene3D" id="3.40.1580.10">
    <property type="entry name" value="SMI1/KNR4-like"/>
    <property type="match status" value="1"/>
</dbReference>